<evidence type="ECO:0000313" key="3">
    <source>
        <dbReference type="Proteomes" id="UP000030748"/>
    </source>
</evidence>
<feature type="non-terminal residue" evidence="2">
    <location>
        <position position="204"/>
    </location>
</feature>
<organism evidence="2 3">
    <name type="scientific">Erythranthe guttata</name>
    <name type="common">Yellow monkey flower</name>
    <name type="synonym">Mimulus guttatus</name>
    <dbReference type="NCBI Taxonomy" id="4155"/>
    <lineage>
        <taxon>Eukaryota</taxon>
        <taxon>Viridiplantae</taxon>
        <taxon>Streptophyta</taxon>
        <taxon>Embryophyta</taxon>
        <taxon>Tracheophyta</taxon>
        <taxon>Spermatophyta</taxon>
        <taxon>Magnoliopsida</taxon>
        <taxon>eudicotyledons</taxon>
        <taxon>Gunneridae</taxon>
        <taxon>Pentapetalae</taxon>
        <taxon>asterids</taxon>
        <taxon>lamiids</taxon>
        <taxon>Lamiales</taxon>
        <taxon>Phrymaceae</taxon>
        <taxon>Erythranthe</taxon>
    </lineage>
</organism>
<dbReference type="PANTHER" id="PTHR11538:SF89">
    <property type="entry name" value="PROTEIN, PUTATIVE (DUF2431)-RELATED"/>
    <property type="match status" value="1"/>
</dbReference>
<name>A0A022QFM8_ERYGU</name>
<dbReference type="PANTHER" id="PTHR11538">
    <property type="entry name" value="PHENYLALANYL-TRNA SYNTHETASE"/>
    <property type="match status" value="1"/>
</dbReference>
<dbReference type="eggNOG" id="KOG4174">
    <property type="taxonomic scope" value="Eukaryota"/>
</dbReference>
<dbReference type="GO" id="GO:0005737">
    <property type="term" value="C:cytoplasm"/>
    <property type="evidence" value="ECO:0000318"/>
    <property type="project" value="GO_Central"/>
</dbReference>
<keyword evidence="3" id="KW-1185">Reference proteome</keyword>
<feature type="domain" description="25S rRNA (uridine-N(3))-methyltransferase BMT5-like" evidence="1">
    <location>
        <begin position="20"/>
        <end position="186"/>
    </location>
</feature>
<reference evidence="2 3" key="1">
    <citation type="journal article" date="2013" name="Proc. Natl. Acad. Sci. U.S.A.">
        <title>Fine-scale variation in meiotic recombination in Mimulus inferred from population shotgun sequencing.</title>
        <authorList>
            <person name="Hellsten U."/>
            <person name="Wright K.M."/>
            <person name="Jenkins J."/>
            <person name="Shu S."/>
            <person name="Yuan Y."/>
            <person name="Wessler S.R."/>
            <person name="Schmutz J."/>
            <person name="Willis J.H."/>
            <person name="Rokhsar D.S."/>
        </authorList>
    </citation>
    <scope>NUCLEOTIDE SEQUENCE [LARGE SCALE GENOMIC DNA]</scope>
    <source>
        <strain evidence="3">cv. DUN x IM62</strain>
    </source>
</reference>
<sequence>MMNSFEEKCIKHYSSNHQILLVGEGNFSFAVSLATAFGNASNMVATSLDSREMLEIKYPTTAADNVALLRDNGCTVLHDVDATTMSRHPSLMHRKFDRIVFNFPHAGFIMREHDSYQISLHKEVVRGFMRNGREMLTSRGEIHVTHKTSHPFSQWGIVELGREVGLVLTEEVNFSIWDYPGYRNKKGSGSNCDDTFPVGQSSTF</sequence>
<dbReference type="EMBL" id="KI631456">
    <property type="protein sequence ID" value="EYU27492.1"/>
    <property type="molecule type" value="Genomic_DNA"/>
</dbReference>
<dbReference type="GO" id="GO:0070475">
    <property type="term" value="P:rRNA base methylation"/>
    <property type="evidence" value="ECO:0000318"/>
    <property type="project" value="GO_Central"/>
</dbReference>
<dbReference type="STRING" id="4155.A0A022QFM8"/>
<proteinExistence type="predicted"/>
<dbReference type="InterPro" id="IPR019446">
    <property type="entry name" value="BMT5-like"/>
</dbReference>
<evidence type="ECO:0000313" key="2">
    <source>
        <dbReference type="EMBL" id="EYU27492.1"/>
    </source>
</evidence>
<dbReference type="Proteomes" id="UP000030748">
    <property type="component" value="Unassembled WGS sequence"/>
</dbReference>
<gene>
    <name evidence="2" type="ORF">MIMGU_mgv1a017711mg</name>
</gene>
<evidence type="ECO:0000259" key="1">
    <source>
        <dbReference type="Pfam" id="PF10354"/>
    </source>
</evidence>
<protein>
    <recommendedName>
        <fullName evidence="1">25S rRNA (uridine-N(3))-methyltransferase BMT5-like domain-containing protein</fullName>
    </recommendedName>
</protein>
<dbReference type="AlphaFoldDB" id="A0A022QFM8"/>
<accession>A0A022QFM8</accession>
<dbReference type="GO" id="GO:0070042">
    <property type="term" value="F:rRNA (uridine-N3-)-methyltransferase activity"/>
    <property type="evidence" value="ECO:0000318"/>
    <property type="project" value="GO_Central"/>
</dbReference>
<dbReference type="Pfam" id="PF10354">
    <property type="entry name" value="BMT5-like"/>
    <property type="match status" value="1"/>
</dbReference>